<evidence type="ECO:0000313" key="3">
    <source>
        <dbReference type="Proteomes" id="UP000466104"/>
    </source>
</evidence>
<protein>
    <submittedName>
        <fullName evidence="2">Beta-lactamase family protein</fullName>
    </submittedName>
</protein>
<dbReference type="InterPro" id="IPR001466">
    <property type="entry name" value="Beta-lactam-related"/>
</dbReference>
<dbReference type="RefSeq" id="WP_154564692.1">
    <property type="nucleotide sequence ID" value="NZ_VUMG01000004.1"/>
</dbReference>
<name>A0A7K0J973_9ACTN</name>
<sequence>MTDSVLDLTADSLEQAHPHRLIVCQHGQVVGRRRWAPWNATVPSLVYSCSKTFTSAAVGIAVDRGAFGYDDTLAELWPEVCTDRTGPIAKTITVRNALSMASGHSPTQLTEPPLGMMRIPDMDTARMWLATEPVGRPGVDFAYNNLGTWMLSRIVRKHTGVDVDTIVTREVLEPLGCGPHSWSRDADGIPLGYSGMYIDAEDLARFGQLLLDDGIHEGTRLLPGEWITQHRTCHVHTDGATGPQWGLGYGWQTWMSSHGYRLDGAFGQFVLIVPEVDAVIVMTNDVDEAGGDKEAVLKAIWSHLLPALAAELHPEPEEVVHTVPTAAGQFDPTRPVQGIVENGSHIIVAPRSDKQGWNLSWYWPASPDPDDPAAHQDLTLNVTIGHSEWQISHCPVGNGYLDIAASGGWHDDTFVARLCVICTPHALTLRMTPHETTVQWDAQPLDPRGLMGLVRPEPRR</sequence>
<organism evidence="2 3">
    <name type="scientific">Cutibacterium porci</name>
    <dbReference type="NCBI Taxonomy" id="2605781"/>
    <lineage>
        <taxon>Bacteria</taxon>
        <taxon>Bacillati</taxon>
        <taxon>Actinomycetota</taxon>
        <taxon>Actinomycetes</taxon>
        <taxon>Propionibacteriales</taxon>
        <taxon>Propionibacteriaceae</taxon>
        <taxon>Cutibacterium</taxon>
    </lineage>
</organism>
<reference evidence="2 3" key="1">
    <citation type="submission" date="2019-08" db="EMBL/GenBank/DDBJ databases">
        <title>In-depth cultivation of the pig gut microbiome towards novel bacterial diversity and tailored functional studies.</title>
        <authorList>
            <person name="Wylensek D."/>
            <person name="Hitch T.C.A."/>
            <person name="Clavel T."/>
        </authorList>
    </citation>
    <scope>NUCLEOTIDE SEQUENCE [LARGE SCALE GENOMIC DNA]</scope>
    <source>
        <strain evidence="2 3">WCA-380-WT-3A</strain>
    </source>
</reference>
<dbReference type="EMBL" id="VUMG01000004">
    <property type="protein sequence ID" value="MSS46509.1"/>
    <property type="molecule type" value="Genomic_DNA"/>
</dbReference>
<evidence type="ECO:0000313" key="2">
    <source>
        <dbReference type="EMBL" id="MSS46509.1"/>
    </source>
</evidence>
<comment type="caution">
    <text evidence="2">The sequence shown here is derived from an EMBL/GenBank/DDBJ whole genome shotgun (WGS) entry which is preliminary data.</text>
</comment>
<keyword evidence="3" id="KW-1185">Reference proteome</keyword>
<evidence type="ECO:0000259" key="1">
    <source>
        <dbReference type="Pfam" id="PF00144"/>
    </source>
</evidence>
<dbReference type="InterPro" id="IPR012338">
    <property type="entry name" value="Beta-lactam/transpept-like"/>
</dbReference>
<gene>
    <name evidence="2" type="ORF">FYJ43_10885</name>
</gene>
<dbReference type="Proteomes" id="UP000466104">
    <property type="component" value="Unassembled WGS sequence"/>
</dbReference>
<dbReference type="Gene3D" id="3.40.710.10">
    <property type="entry name" value="DD-peptidase/beta-lactamase superfamily"/>
    <property type="match status" value="1"/>
</dbReference>
<feature type="domain" description="Beta-lactamase-related" evidence="1">
    <location>
        <begin position="21"/>
        <end position="289"/>
    </location>
</feature>
<dbReference type="AlphaFoldDB" id="A0A7K0J973"/>
<proteinExistence type="predicted"/>
<dbReference type="PANTHER" id="PTHR43283:SF7">
    <property type="entry name" value="BETA-LACTAMASE-RELATED DOMAIN-CONTAINING PROTEIN"/>
    <property type="match status" value="1"/>
</dbReference>
<accession>A0A7K0J973</accession>
<dbReference type="PANTHER" id="PTHR43283">
    <property type="entry name" value="BETA-LACTAMASE-RELATED"/>
    <property type="match status" value="1"/>
</dbReference>
<dbReference type="SUPFAM" id="SSF56601">
    <property type="entry name" value="beta-lactamase/transpeptidase-like"/>
    <property type="match status" value="1"/>
</dbReference>
<dbReference type="InterPro" id="IPR050789">
    <property type="entry name" value="Diverse_Enzym_Activities"/>
</dbReference>
<dbReference type="Pfam" id="PF00144">
    <property type="entry name" value="Beta-lactamase"/>
    <property type="match status" value="1"/>
</dbReference>